<dbReference type="Pfam" id="PF00111">
    <property type="entry name" value="Fer2"/>
    <property type="match status" value="1"/>
</dbReference>
<protein>
    <submittedName>
        <fullName evidence="11">2Fe-2S iron-sulfur cluster binding domain-containing protein</fullName>
    </submittedName>
</protein>
<dbReference type="InterPro" id="IPR006058">
    <property type="entry name" value="2Fe2S_fd_BS"/>
</dbReference>
<dbReference type="InterPro" id="IPR012675">
    <property type="entry name" value="Beta-grasp_dom_sf"/>
</dbReference>
<feature type="domain" description="FAD-binding FR-type" evidence="10">
    <location>
        <begin position="7"/>
        <end position="110"/>
    </location>
</feature>
<gene>
    <name evidence="11" type="ORF">J6595_12990</name>
</gene>
<evidence type="ECO:0000313" key="12">
    <source>
        <dbReference type="Proteomes" id="UP000678276"/>
    </source>
</evidence>
<dbReference type="CDD" id="cd06184">
    <property type="entry name" value="flavohem_like_fad_nad_binding"/>
    <property type="match status" value="1"/>
</dbReference>
<evidence type="ECO:0000256" key="4">
    <source>
        <dbReference type="ARBA" id="ARBA00022723"/>
    </source>
</evidence>
<sequence length="354" mass="37976">MVDATRSAPLDLKVVERVEESRNVVSIRFEVVGGEPAPFIAGQYLPIRLALPGRPIATYTISSDPADRRGYRISVKREPGGKGGSRHLHETATVGARFAAELPRGRFVLEAGERPVLLLTGGIGITPGLAMLAELARQPERPTVFVHACQSAEEHSFMREVVELTRAAPNLSTHVAYAEGSDEDIASGRCHSIGLLDRARLRSLLPQDAWMVYLCGPDGFMKAMRSALVSLGVPDADIRQESFGEAAGEVPRSAIAVAAEEPRDKAADVAAPMVRFARSGLERAFDGSCGTLLDFAEAQGLSPNFECRDGICGTCACRKLDGEVSYAEEPLEPPEDGHVLLCCSVPRGDVTLDL</sequence>
<dbReference type="SUPFAM" id="SSF54292">
    <property type="entry name" value="2Fe-2S ferredoxin-like"/>
    <property type="match status" value="1"/>
</dbReference>
<accession>A0ABS4BIB1</accession>
<proteinExistence type="predicted"/>
<reference evidence="11 12" key="1">
    <citation type="submission" date="2021-04" db="EMBL/GenBank/DDBJ databases">
        <title>Whole genome sequence of Jiella sp. KSK16Y-1.</title>
        <authorList>
            <person name="Tuo L."/>
        </authorList>
    </citation>
    <scope>NUCLEOTIDE SEQUENCE [LARGE SCALE GENOMIC DNA]</scope>
    <source>
        <strain evidence="11 12">KSK16Y-1</strain>
    </source>
</reference>
<dbReference type="InterPro" id="IPR001041">
    <property type="entry name" value="2Fe-2S_ferredoxin-type"/>
</dbReference>
<feature type="domain" description="2Fe-2S ferredoxin-type" evidence="9">
    <location>
        <begin position="272"/>
        <end position="354"/>
    </location>
</feature>
<evidence type="ECO:0000256" key="7">
    <source>
        <dbReference type="ARBA" id="ARBA00023004"/>
    </source>
</evidence>
<keyword evidence="3" id="KW-0001">2Fe-2S</keyword>
<evidence type="ECO:0000256" key="8">
    <source>
        <dbReference type="ARBA" id="ARBA00023014"/>
    </source>
</evidence>
<evidence type="ECO:0000256" key="6">
    <source>
        <dbReference type="ARBA" id="ARBA00023002"/>
    </source>
</evidence>
<organism evidence="11 12">
    <name type="scientific">Jiella mangrovi</name>
    <dbReference type="NCBI Taxonomy" id="2821407"/>
    <lineage>
        <taxon>Bacteria</taxon>
        <taxon>Pseudomonadati</taxon>
        <taxon>Pseudomonadota</taxon>
        <taxon>Alphaproteobacteria</taxon>
        <taxon>Hyphomicrobiales</taxon>
        <taxon>Aurantimonadaceae</taxon>
        <taxon>Jiella</taxon>
    </lineage>
</organism>
<dbReference type="Pfam" id="PF00175">
    <property type="entry name" value="NAD_binding_1"/>
    <property type="match status" value="1"/>
</dbReference>
<evidence type="ECO:0000256" key="2">
    <source>
        <dbReference type="ARBA" id="ARBA00022630"/>
    </source>
</evidence>
<dbReference type="SUPFAM" id="SSF63380">
    <property type="entry name" value="Riboflavin synthase domain-like"/>
    <property type="match status" value="1"/>
</dbReference>
<dbReference type="Gene3D" id="2.40.30.10">
    <property type="entry name" value="Translation factors"/>
    <property type="match status" value="1"/>
</dbReference>
<evidence type="ECO:0000259" key="9">
    <source>
        <dbReference type="PROSITE" id="PS51085"/>
    </source>
</evidence>
<dbReference type="SUPFAM" id="SSF52343">
    <property type="entry name" value="Ferredoxin reductase-like, C-terminal NADP-linked domain"/>
    <property type="match status" value="1"/>
</dbReference>
<name>A0ABS4BIB1_9HYPH</name>
<evidence type="ECO:0000313" key="11">
    <source>
        <dbReference type="EMBL" id="MBP0616498.1"/>
    </source>
</evidence>
<dbReference type="InterPro" id="IPR039261">
    <property type="entry name" value="FNR_nucleotide-bd"/>
</dbReference>
<dbReference type="PANTHER" id="PTHR47354:SF8">
    <property type="entry name" value="1,2-PHENYLACETYL-COA EPOXIDASE, SUBUNIT E"/>
    <property type="match status" value="1"/>
</dbReference>
<keyword evidence="6" id="KW-0560">Oxidoreductase</keyword>
<dbReference type="InterPro" id="IPR017938">
    <property type="entry name" value="Riboflavin_synthase-like_b-brl"/>
</dbReference>
<evidence type="ECO:0000256" key="3">
    <source>
        <dbReference type="ARBA" id="ARBA00022714"/>
    </source>
</evidence>
<evidence type="ECO:0000259" key="10">
    <source>
        <dbReference type="PROSITE" id="PS51384"/>
    </source>
</evidence>
<dbReference type="EMBL" id="JAGJCF010000007">
    <property type="protein sequence ID" value="MBP0616498.1"/>
    <property type="molecule type" value="Genomic_DNA"/>
</dbReference>
<dbReference type="PRINTS" id="PR00409">
    <property type="entry name" value="PHDIOXRDTASE"/>
</dbReference>
<dbReference type="InterPro" id="IPR036010">
    <property type="entry name" value="2Fe-2S_ferredoxin-like_sf"/>
</dbReference>
<dbReference type="PROSITE" id="PS00197">
    <property type="entry name" value="2FE2S_FER_1"/>
    <property type="match status" value="1"/>
</dbReference>
<dbReference type="InterPro" id="IPR050415">
    <property type="entry name" value="MRET"/>
</dbReference>
<dbReference type="PANTHER" id="PTHR47354">
    <property type="entry name" value="NADH OXIDOREDUCTASE HCR"/>
    <property type="match status" value="1"/>
</dbReference>
<dbReference type="Proteomes" id="UP000678276">
    <property type="component" value="Unassembled WGS sequence"/>
</dbReference>
<comment type="caution">
    <text evidence="11">The sequence shown here is derived from an EMBL/GenBank/DDBJ whole genome shotgun (WGS) entry which is preliminary data.</text>
</comment>
<keyword evidence="7" id="KW-0408">Iron</keyword>
<keyword evidence="4" id="KW-0479">Metal-binding</keyword>
<dbReference type="Gene3D" id="3.10.20.30">
    <property type="match status" value="1"/>
</dbReference>
<dbReference type="InterPro" id="IPR017927">
    <property type="entry name" value="FAD-bd_FR_type"/>
</dbReference>
<dbReference type="PROSITE" id="PS51384">
    <property type="entry name" value="FAD_FR"/>
    <property type="match status" value="1"/>
</dbReference>
<dbReference type="Pfam" id="PF00970">
    <property type="entry name" value="FAD_binding_6"/>
    <property type="match status" value="1"/>
</dbReference>
<keyword evidence="5" id="KW-0274">FAD</keyword>
<comment type="cofactor">
    <cofactor evidence="1">
        <name>FAD</name>
        <dbReference type="ChEBI" id="CHEBI:57692"/>
    </cofactor>
</comment>
<keyword evidence="8" id="KW-0411">Iron-sulfur</keyword>
<keyword evidence="12" id="KW-1185">Reference proteome</keyword>
<keyword evidence="2" id="KW-0285">Flavoprotein</keyword>
<dbReference type="PROSITE" id="PS51085">
    <property type="entry name" value="2FE2S_FER_2"/>
    <property type="match status" value="1"/>
</dbReference>
<dbReference type="InterPro" id="IPR008333">
    <property type="entry name" value="Cbr1-like_FAD-bd_dom"/>
</dbReference>
<dbReference type="CDD" id="cd00207">
    <property type="entry name" value="fer2"/>
    <property type="match status" value="1"/>
</dbReference>
<dbReference type="Gene3D" id="3.40.50.80">
    <property type="entry name" value="Nucleotide-binding domain of ferredoxin-NADP reductase (FNR) module"/>
    <property type="match status" value="1"/>
</dbReference>
<evidence type="ECO:0000256" key="5">
    <source>
        <dbReference type="ARBA" id="ARBA00022827"/>
    </source>
</evidence>
<dbReference type="InterPro" id="IPR001433">
    <property type="entry name" value="OxRdtase_FAD/NAD-bd"/>
</dbReference>
<dbReference type="RefSeq" id="WP_209594979.1">
    <property type="nucleotide sequence ID" value="NZ_JAGJCF010000007.1"/>
</dbReference>
<evidence type="ECO:0000256" key="1">
    <source>
        <dbReference type="ARBA" id="ARBA00001974"/>
    </source>
</evidence>